<dbReference type="OrthoDB" id="672524at2"/>
<comment type="caution">
    <text evidence="2">The sequence shown here is derived from an EMBL/GenBank/DDBJ whole genome shotgun (WGS) entry which is preliminary data.</text>
</comment>
<protein>
    <submittedName>
        <fullName evidence="2">DUF2975 domain-containing protein</fullName>
    </submittedName>
</protein>
<dbReference type="EMBL" id="SEWF01000011">
    <property type="protein sequence ID" value="RYU95902.1"/>
    <property type="molecule type" value="Genomic_DNA"/>
</dbReference>
<reference evidence="2 3" key="1">
    <citation type="submission" date="2019-02" db="EMBL/GenBank/DDBJ databases">
        <title>Bacterial novel species Emticicia sp. 17J42-9 isolated from soil.</title>
        <authorList>
            <person name="Jung H.-Y."/>
        </authorList>
    </citation>
    <scope>NUCLEOTIDE SEQUENCE [LARGE SCALE GENOMIC DNA]</scope>
    <source>
        <strain evidence="2 3">17J42-9</strain>
    </source>
</reference>
<dbReference type="RefSeq" id="WP_130020782.1">
    <property type="nucleotide sequence ID" value="NZ_SEWF01000011.1"/>
</dbReference>
<dbReference type="InterPro" id="IPR021354">
    <property type="entry name" value="DUF2975"/>
</dbReference>
<dbReference type="Proteomes" id="UP000293162">
    <property type="component" value="Unassembled WGS sequence"/>
</dbReference>
<keyword evidence="1" id="KW-0472">Membrane</keyword>
<feature type="transmembrane region" description="Helical" evidence="1">
    <location>
        <begin position="137"/>
        <end position="157"/>
    </location>
</feature>
<gene>
    <name evidence="2" type="ORF">EWM59_09780</name>
</gene>
<feature type="transmembrane region" description="Helical" evidence="1">
    <location>
        <begin position="12"/>
        <end position="39"/>
    </location>
</feature>
<keyword evidence="1" id="KW-0812">Transmembrane</keyword>
<evidence type="ECO:0000313" key="3">
    <source>
        <dbReference type="Proteomes" id="UP000293162"/>
    </source>
</evidence>
<keyword evidence="1" id="KW-1133">Transmembrane helix</keyword>
<feature type="transmembrane region" description="Helical" evidence="1">
    <location>
        <begin position="107"/>
        <end position="125"/>
    </location>
</feature>
<keyword evidence="3" id="KW-1185">Reference proteome</keyword>
<dbReference type="Pfam" id="PF11188">
    <property type="entry name" value="DUF2975"/>
    <property type="match status" value="1"/>
</dbReference>
<proteinExistence type="predicted"/>
<organism evidence="2 3">
    <name type="scientific">Emticicia agri</name>
    <dbReference type="NCBI Taxonomy" id="2492393"/>
    <lineage>
        <taxon>Bacteria</taxon>
        <taxon>Pseudomonadati</taxon>
        <taxon>Bacteroidota</taxon>
        <taxon>Cytophagia</taxon>
        <taxon>Cytophagales</taxon>
        <taxon>Leadbetterellaceae</taxon>
        <taxon>Emticicia</taxon>
    </lineage>
</organism>
<accession>A0A4Q5M146</accession>
<dbReference type="AlphaFoldDB" id="A0A4Q5M146"/>
<name>A0A4Q5M146_9BACT</name>
<evidence type="ECO:0000256" key="1">
    <source>
        <dbReference type="SAM" id="Phobius"/>
    </source>
</evidence>
<feature type="transmembrane region" description="Helical" evidence="1">
    <location>
        <begin position="59"/>
        <end position="80"/>
    </location>
</feature>
<evidence type="ECO:0000313" key="2">
    <source>
        <dbReference type="EMBL" id="RYU95902.1"/>
    </source>
</evidence>
<sequence length="174" mass="19619">MKTRTQNILSVVRIIALIIYIGAAIHAGRIIIPFIMGFINDNLWSDTGTGLDFLKQDHLLPYIGLMSFVIAIAIIQVQIWESLRNILDEINLNTPFSMKVAKMLENMSYIILVLGGLFIIADLYMKYLAKSIPGLDVGYFKTAFQFLFAAGIIYVVAQIFKRGVEIQEENELTV</sequence>